<dbReference type="PANTHER" id="PTHR43542">
    <property type="entry name" value="METHYLTRANSFERASE"/>
    <property type="match status" value="1"/>
</dbReference>
<feature type="region of interest" description="Disordered" evidence="3">
    <location>
        <begin position="195"/>
        <end position="214"/>
    </location>
</feature>
<evidence type="ECO:0000256" key="1">
    <source>
        <dbReference type="ARBA" id="ARBA00022603"/>
    </source>
</evidence>
<dbReference type="BioCyc" id="PMAR59922:G1G80-823-MONOMER"/>
<dbReference type="InterPro" id="IPR029063">
    <property type="entry name" value="SAM-dependent_MTases_sf"/>
</dbReference>
<dbReference type="HOGENOM" id="CLU_075826_0_2_3"/>
<feature type="compositionally biased region" description="Polar residues" evidence="3">
    <location>
        <begin position="16"/>
        <end position="26"/>
    </location>
</feature>
<gene>
    <name evidence="4" type="ordered locus">P9303_09101</name>
</gene>
<dbReference type="NCBIfam" id="TIGR00095">
    <property type="entry name" value="16S rRNA (guanine(966)-N(2))-methyltransferase RsmD"/>
    <property type="match status" value="1"/>
</dbReference>
<reference evidence="4 5" key="1">
    <citation type="journal article" date="2007" name="PLoS Genet.">
        <title>Patterns and implications of gene gain and loss in the evolution of Prochlorococcus.</title>
        <authorList>
            <person name="Kettler G.C."/>
            <person name="Martiny A.C."/>
            <person name="Huang K."/>
            <person name="Zucker J."/>
            <person name="Coleman M.L."/>
            <person name="Rodrigue S."/>
            <person name="Chen F."/>
            <person name="Lapidus A."/>
            <person name="Ferriera S."/>
            <person name="Johnson J."/>
            <person name="Steglich C."/>
            <person name="Church G.M."/>
            <person name="Richardson P."/>
            <person name="Chisholm S.W."/>
        </authorList>
    </citation>
    <scope>NUCLEOTIDE SEQUENCE [LARGE SCALE GENOMIC DNA]</scope>
    <source>
        <strain evidence="4 5">MIT 9303</strain>
    </source>
</reference>
<dbReference type="Proteomes" id="UP000002274">
    <property type="component" value="Chromosome"/>
</dbReference>
<proteinExistence type="predicted"/>
<evidence type="ECO:0000313" key="5">
    <source>
        <dbReference type="Proteomes" id="UP000002274"/>
    </source>
</evidence>
<protein>
    <submittedName>
        <fullName evidence="4">N6-adenine-specific methylase</fullName>
    </submittedName>
</protein>
<dbReference type="Pfam" id="PF03602">
    <property type="entry name" value="Cons_hypoth95"/>
    <property type="match status" value="1"/>
</dbReference>
<evidence type="ECO:0000256" key="3">
    <source>
        <dbReference type="SAM" id="MobiDB-lite"/>
    </source>
</evidence>
<dbReference type="SUPFAM" id="SSF53335">
    <property type="entry name" value="S-adenosyl-L-methionine-dependent methyltransferases"/>
    <property type="match status" value="1"/>
</dbReference>
<dbReference type="Gene3D" id="3.40.50.150">
    <property type="entry name" value="Vaccinia Virus protein VP39"/>
    <property type="match status" value="1"/>
</dbReference>
<dbReference type="EMBL" id="CP000554">
    <property type="protein sequence ID" value="ABM77661.1"/>
    <property type="molecule type" value="Genomic_DNA"/>
</dbReference>
<feature type="region of interest" description="Disordered" evidence="3">
    <location>
        <begin position="1"/>
        <end position="26"/>
    </location>
</feature>
<dbReference type="STRING" id="59922.P9303_09101"/>
<sequence>MSSQLRLSGGRKLQSPAGQGTRPTTSRVREAVMNVLAPRLHDCHWLDLFSGSGIMGCEALQSGARRVVAVERNAKTAKVCQANLIATASGLSQQSNIEVIRHDVLSWLKRGCHAAKFNQPWAGENPGFNLVYLDPPYSSKLYSEVFKALLSGHWLQRDALVICEHATNNSLETPMQWLEQDRRIYGSSALLFTNPPEQYRDDTDSKHPQTIQAK</sequence>
<dbReference type="PIRSF" id="PIRSF004553">
    <property type="entry name" value="CHP00095"/>
    <property type="match status" value="1"/>
</dbReference>
<keyword evidence="2" id="KW-0808">Transferase</keyword>
<feature type="compositionally biased region" description="Basic and acidic residues" evidence="3">
    <location>
        <begin position="198"/>
        <end position="207"/>
    </location>
</feature>
<evidence type="ECO:0000313" key="4">
    <source>
        <dbReference type="EMBL" id="ABM77661.1"/>
    </source>
</evidence>
<accession>A2C851</accession>
<dbReference type="PROSITE" id="PS00092">
    <property type="entry name" value="N6_MTASE"/>
    <property type="match status" value="1"/>
</dbReference>
<dbReference type="KEGG" id="pmf:P9303_09101"/>
<dbReference type="AlphaFoldDB" id="A2C851"/>
<dbReference type="InterPro" id="IPR004398">
    <property type="entry name" value="RNA_MeTrfase_RsmD"/>
</dbReference>
<dbReference type="GO" id="GO:0008168">
    <property type="term" value="F:methyltransferase activity"/>
    <property type="evidence" value="ECO:0007669"/>
    <property type="project" value="UniProtKB-KW"/>
</dbReference>
<evidence type="ECO:0000256" key="2">
    <source>
        <dbReference type="ARBA" id="ARBA00022679"/>
    </source>
</evidence>
<dbReference type="GO" id="GO:0031167">
    <property type="term" value="P:rRNA methylation"/>
    <property type="evidence" value="ECO:0007669"/>
    <property type="project" value="InterPro"/>
</dbReference>
<organism evidence="4 5">
    <name type="scientific">Prochlorococcus marinus (strain MIT 9303)</name>
    <dbReference type="NCBI Taxonomy" id="59922"/>
    <lineage>
        <taxon>Bacteria</taxon>
        <taxon>Bacillati</taxon>
        <taxon>Cyanobacteriota</taxon>
        <taxon>Cyanophyceae</taxon>
        <taxon>Synechococcales</taxon>
        <taxon>Prochlorococcaceae</taxon>
        <taxon>Prochlorococcus</taxon>
    </lineage>
</organism>
<keyword evidence="1 4" id="KW-0489">Methyltransferase</keyword>
<dbReference type="PANTHER" id="PTHR43542:SF1">
    <property type="entry name" value="METHYLTRANSFERASE"/>
    <property type="match status" value="1"/>
</dbReference>
<dbReference type="InterPro" id="IPR002052">
    <property type="entry name" value="DNA_methylase_N6_adenine_CS"/>
</dbReference>
<dbReference type="CDD" id="cd02440">
    <property type="entry name" value="AdoMet_MTases"/>
    <property type="match status" value="1"/>
</dbReference>
<name>A2C851_PROM3</name>
<dbReference type="GO" id="GO:0003676">
    <property type="term" value="F:nucleic acid binding"/>
    <property type="evidence" value="ECO:0007669"/>
    <property type="project" value="InterPro"/>
</dbReference>